<dbReference type="Pfam" id="PF05669">
    <property type="entry name" value="Med31"/>
    <property type="match status" value="1"/>
</dbReference>
<dbReference type="GO" id="GO:0016592">
    <property type="term" value="C:mediator complex"/>
    <property type="evidence" value="ECO:0007669"/>
    <property type="project" value="InterPro"/>
</dbReference>
<protein>
    <recommendedName>
        <fullName evidence="7">Mediator of RNA polymerase II transcription subunit 31</fullName>
    </recommendedName>
</protein>
<dbReference type="Proteomes" id="UP001445335">
    <property type="component" value="Unassembled WGS sequence"/>
</dbReference>
<keyword evidence="6 7" id="KW-0539">Nucleus</keyword>
<keyword evidence="4 7" id="KW-0010">Activator</keyword>
<dbReference type="GO" id="GO:0006355">
    <property type="term" value="P:regulation of DNA-templated transcription"/>
    <property type="evidence" value="ECO:0007669"/>
    <property type="project" value="InterPro"/>
</dbReference>
<reference evidence="8 9" key="1">
    <citation type="journal article" date="2024" name="Nat. Commun.">
        <title>Phylogenomics reveals the evolutionary origins of lichenization in chlorophyte algae.</title>
        <authorList>
            <person name="Puginier C."/>
            <person name="Libourel C."/>
            <person name="Otte J."/>
            <person name="Skaloud P."/>
            <person name="Haon M."/>
            <person name="Grisel S."/>
            <person name="Petersen M."/>
            <person name="Berrin J.G."/>
            <person name="Delaux P.M."/>
            <person name="Dal Grande F."/>
            <person name="Keller J."/>
        </authorList>
    </citation>
    <scope>NUCLEOTIDE SEQUENCE [LARGE SCALE GENOMIC DNA]</scope>
    <source>
        <strain evidence="8 9">SAG 245.80</strain>
    </source>
</reference>
<evidence type="ECO:0000313" key="9">
    <source>
        <dbReference type="Proteomes" id="UP001445335"/>
    </source>
</evidence>
<gene>
    <name evidence="8" type="ORF">WJX81_007537</name>
</gene>
<name>A0AAW1QW53_9CHLO</name>
<evidence type="ECO:0000256" key="3">
    <source>
        <dbReference type="ARBA" id="ARBA00023015"/>
    </source>
</evidence>
<keyword evidence="5 7" id="KW-0804">Transcription</keyword>
<evidence type="ECO:0000256" key="1">
    <source>
        <dbReference type="ARBA" id="ARBA00004123"/>
    </source>
</evidence>
<dbReference type="FunFam" id="1.10.10.1340:FF:000001">
    <property type="entry name" value="Mediator of RNA polymerase II transcription subunit 31"/>
    <property type="match status" value="1"/>
</dbReference>
<comment type="subunit">
    <text evidence="7">Component of the Mediator complex.</text>
</comment>
<keyword evidence="9" id="KW-1185">Reference proteome</keyword>
<dbReference type="InterPro" id="IPR038089">
    <property type="entry name" value="Med31_sf"/>
</dbReference>
<dbReference type="PANTHER" id="PTHR13186">
    <property type="entry name" value="MEDIATOR OF RNA POLYMERASE II TRANSCRIPTION SUBUNIT 31"/>
    <property type="match status" value="1"/>
</dbReference>
<comment type="subcellular location">
    <subcellularLocation>
        <location evidence="1 7">Nucleus</location>
    </subcellularLocation>
</comment>
<evidence type="ECO:0000256" key="4">
    <source>
        <dbReference type="ARBA" id="ARBA00023159"/>
    </source>
</evidence>
<dbReference type="InterPro" id="IPR008831">
    <property type="entry name" value="Mediator_Med31"/>
</dbReference>
<dbReference type="Gene3D" id="1.10.10.1340">
    <property type="entry name" value="Mediator of RNA polymerase II, submodule Med31 (Soh1)"/>
    <property type="match status" value="1"/>
</dbReference>
<evidence type="ECO:0000256" key="6">
    <source>
        <dbReference type="ARBA" id="ARBA00023242"/>
    </source>
</evidence>
<comment type="similarity">
    <text evidence="2 7">Belongs to the Mediator complex subunit 31 family.</text>
</comment>
<sequence length="124" mass="14901">MTTSLDSAEALRRVGSEETGCSDQQRFSLELEFVQCLANPHYLNWLSQNRYFDEPAFIKYLDYLQYWRQPHYARFLTYPHALFFLDLMQSPDFRTAIGQAAVKEMVHSQQFYFWQHFRANRLKS</sequence>
<accession>A0AAW1QW53</accession>
<evidence type="ECO:0000256" key="5">
    <source>
        <dbReference type="ARBA" id="ARBA00023163"/>
    </source>
</evidence>
<evidence type="ECO:0000256" key="2">
    <source>
        <dbReference type="ARBA" id="ARBA00006378"/>
    </source>
</evidence>
<dbReference type="AlphaFoldDB" id="A0AAW1QW53"/>
<keyword evidence="3 7" id="KW-0805">Transcription regulation</keyword>
<evidence type="ECO:0000313" key="8">
    <source>
        <dbReference type="EMBL" id="KAK9825384.1"/>
    </source>
</evidence>
<dbReference type="EMBL" id="JALJOU010000075">
    <property type="protein sequence ID" value="KAK9825384.1"/>
    <property type="molecule type" value="Genomic_DNA"/>
</dbReference>
<proteinExistence type="inferred from homology"/>
<dbReference type="GO" id="GO:0003712">
    <property type="term" value="F:transcription coregulator activity"/>
    <property type="evidence" value="ECO:0007669"/>
    <property type="project" value="InterPro"/>
</dbReference>
<comment type="caution">
    <text evidence="8">The sequence shown here is derived from an EMBL/GenBank/DDBJ whole genome shotgun (WGS) entry which is preliminary data.</text>
</comment>
<evidence type="ECO:0000256" key="7">
    <source>
        <dbReference type="RuleBase" id="RU364129"/>
    </source>
</evidence>
<comment type="function">
    <text evidence="7">Component of the Mediator complex, a coactivator involved in the regulated transcription of nearly all RNA polymerase II-dependent genes. Mediator functions as a bridge to convey information from gene-specific regulatory proteins to the basal RNA polymerase II transcription machinery. Mediator is recruited to promoters by direct interactions with regulatory proteins and serves as a scaffold for the assembly of a functional preinitiation complex with RNA polymerase II and the general transcription factors.</text>
</comment>
<organism evidence="8 9">
    <name type="scientific">Elliptochloris bilobata</name>
    <dbReference type="NCBI Taxonomy" id="381761"/>
    <lineage>
        <taxon>Eukaryota</taxon>
        <taxon>Viridiplantae</taxon>
        <taxon>Chlorophyta</taxon>
        <taxon>core chlorophytes</taxon>
        <taxon>Trebouxiophyceae</taxon>
        <taxon>Trebouxiophyceae incertae sedis</taxon>
        <taxon>Elliptochloris clade</taxon>
        <taxon>Elliptochloris</taxon>
    </lineage>
</organism>